<reference evidence="2" key="1">
    <citation type="journal article" date="2019" name="Int. J. Syst. Evol. Microbiol.">
        <title>The Global Catalogue of Microorganisms (GCM) 10K type strain sequencing project: providing services to taxonomists for standard genome sequencing and annotation.</title>
        <authorList>
            <consortium name="The Broad Institute Genomics Platform"/>
            <consortium name="The Broad Institute Genome Sequencing Center for Infectious Disease"/>
            <person name="Wu L."/>
            <person name="Ma J."/>
        </authorList>
    </citation>
    <scope>NUCLEOTIDE SEQUENCE [LARGE SCALE GENOMIC DNA]</scope>
    <source>
        <strain evidence="2">JCM 13244</strain>
    </source>
</reference>
<dbReference type="Proteomes" id="UP001499947">
    <property type="component" value="Unassembled WGS sequence"/>
</dbReference>
<name>A0ABP4U631_9ACTN</name>
<keyword evidence="2" id="KW-1185">Reference proteome</keyword>
<gene>
    <name evidence="1" type="ORF">GCM10009680_42680</name>
</gene>
<evidence type="ECO:0000313" key="1">
    <source>
        <dbReference type="EMBL" id="GAA1697956.1"/>
    </source>
</evidence>
<evidence type="ECO:0000313" key="2">
    <source>
        <dbReference type="Proteomes" id="UP001499947"/>
    </source>
</evidence>
<sequence>MVRSVNCLLKTVCEGDGRHIDSFSNRSPFPSLHGVVLGQAVHMEAALVWQRSARLRHAIREPPEDCEVLGLRAP</sequence>
<protein>
    <submittedName>
        <fullName evidence="1">Uncharacterized protein</fullName>
    </submittedName>
</protein>
<dbReference type="EMBL" id="BAAALR010000050">
    <property type="protein sequence ID" value="GAA1697956.1"/>
    <property type="molecule type" value="Genomic_DNA"/>
</dbReference>
<proteinExistence type="predicted"/>
<accession>A0ABP4U631</accession>
<comment type="caution">
    <text evidence="1">The sequence shown here is derived from an EMBL/GenBank/DDBJ whole genome shotgun (WGS) entry which is preliminary data.</text>
</comment>
<organism evidence="1 2">
    <name type="scientific">Streptomyces yatensis</name>
    <dbReference type="NCBI Taxonomy" id="155177"/>
    <lineage>
        <taxon>Bacteria</taxon>
        <taxon>Bacillati</taxon>
        <taxon>Actinomycetota</taxon>
        <taxon>Actinomycetes</taxon>
        <taxon>Kitasatosporales</taxon>
        <taxon>Streptomycetaceae</taxon>
        <taxon>Streptomyces</taxon>
        <taxon>Streptomyces violaceusniger group</taxon>
    </lineage>
</organism>